<feature type="active site" evidence="14 16">
    <location>
        <position position="680"/>
    </location>
</feature>
<dbReference type="InterPro" id="IPR014721">
    <property type="entry name" value="Ribsml_uS5_D2-typ_fold_subgr"/>
</dbReference>
<evidence type="ECO:0000313" key="22">
    <source>
        <dbReference type="EMBL" id="MBO8434637.1"/>
    </source>
</evidence>
<dbReference type="PROSITE" id="PS51786">
    <property type="entry name" value="LON_PROTEOLYTIC"/>
    <property type="match status" value="1"/>
</dbReference>
<dbReference type="Pfam" id="PF02190">
    <property type="entry name" value="LON_substr_bdg"/>
    <property type="match status" value="1"/>
</dbReference>
<dbReference type="GO" id="GO:0004176">
    <property type="term" value="F:ATP-dependent peptidase activity"/>
    <property type="evidence" value="ECO:0007669"/>
    <property type="project" value="UniProtKB-UniRule"/>
</dbReference>
<evidence type="ECO:0000256" key="18">
    <source>
        <dbReference type="PROSITE-ProRule" id="PRU01122"/>
    </source>
</evidence>
<dbReference type="SUPFAM" id="SSF52540">
    <property type="entry name" value="P-loop containing nucleoside triphosphate hydrolases"/>
    <property type="match status" value="1"/>
</dbReference>
<keyword evidence="8 14" id="KW-0346">Stress response</keyword>
<dbReference type="Pfam" id="PF00004">
    <property type="entry name" value="AAA"/>
    <property type="match status" value="1"/>
</dbReference>
<keyword evidence="2 14" id="KW-0963">Cytoplasm</keyword>
<evidence type="ECO:0000256" key="2">
    <source>
        <dbReference type="ARBA" id="ARBA00022490"/>
    </source>
</evidence>
<reference evidence="22" key="1">
    <citation type="submission" date="2020-10" db="EMBL/GenBank/DDBJ databases">
        <authorList>
            <person name="Gilroy R."/>
        </authorList>
    </citation>
    <scope>NUCLEOTIDE SEQUENCE</scope>
    <source>
        <strain evidence="22">F6-4510</strain>
    </source>
</reference>
<reference evidence="22" key="2">
    <citation type="journal article" date="2021" name="PeerJ">
        <title>Extensive microbial diversity within the chicken gut microbiome revealed by metagenomics and culture.</title>
        <authorList>
            <person name="Gilroy R."/>
            <person name="Ravi A."/>
            <person name="Getino M."/>
            <person name="Pursley I."/>
            <person name="Horton D.L."/>
            <person name="Alikhan N.F."/>
            <person name="Baker D."/>
            <person name="Gharbi K."/>
            <person name="Hall N."/>
            <person name="Watson M."/>
            <person name="Adriaenssens E.M."/>
            <person name="Foster-Nyarko E."/>
            <person name="Jarju S."/>
            <person name="Secka A."/>
            <person name="Antonio M."/>
            <person name="Oren A."/>
            <person name="Chaudhuri R.R."/>
            <person name="La Ragione R."/>
            <person name="Hildebrand F."/>
            <person name="Pallen M.J."/>
        </authorList>
    </citation>
    <scope>NUCLEOTIDE SEQUENCE</scope>
    <source>
        <strain evidence="22">F6-4510</strain>
    </source>
</reference>
<organism evidence="22 23">
    <name type="scientific">Candidatus Fimicola merdigallinarum</name>
    <dbReference type="NCBI Taxonomy" id="2840819"/>
    <lineage>
        <taxon>Bacteria</taxon>
        <taxon>Bacillati</taxon>
        <taxon>Bacillota</taxon>
        <taxon>Clostridia</taxon>
        <taxon>Lachnospirales</taxon>
        <taxon>Lachnospiraceae</taxon>
        <taxon>Lachnospiraceae incertae sedis</taxon>
        <taxon>Candidatus Fimicola</taxon>
    </lineage>
</organism>
<dbReference type="PROSITE" id="PS01046">
    <property type="entry name" value="LON_SER"/>
    <property type="match status" value="1"/>
</dbReference>
<comment type="subunit">
    <text evidence="14 15">Homohexamer. Organized in a ring with a central cavity.</text>
</comment>
<comment type="caution">
    <text evidence="22">The sequence shown here is derived from an EMBL/GenBank/DDBJ whole genome shotgun (WGS) entry which is preliminary data.</text>
</comment>
<evidence type="ECO:0000256" key="3">
    <source>
        <dbReference type="ARBA" id="ARBA00022670"/>
    </source>
</evidence>
<evidence type="ECO:0000256" key="10">
    <source>
        <dbReference type="ARBA" id="ARBA00053875"/>
    </source>
</evidence>
<evidence type="ECO:0000256" key="9">
    <source>
        <dbReference type="ARBA" id="ARBA00050665"/>
    </source>
</evidence>
<evidence type="ECO:0000256" key="7">
    <source>
        <dbReference type="ARBA" id="ARBA00022840"/>
    </source>
</evidence>
<evidence type="ECO:0000256" key="13">
    <source>
        <dbReference type="ARBA" id="ARBA00082722"/>
    </source>
</evidence>
<dbReference type="EMBL" id="JADIMX010000090">
    <property type="protein sequence ID" value="MBO8434637.1"/>
    <property type="molecule type" value="Genomic_DNA"/>
</dbReference>
<dbReference type="SMART" id="SM00382">
    <property type="entry name" value="AAA"/>
    <property type="match status" value="1"/>
</dbReference>
<evidence type="ECO:0000256" key="4">
    <source>
        <dbReference type="ARBA" id="ARBA00022741"/>
    </source>
</evidence>
<dbReference type="InterPro" id="IPR027065">
    <property type="entry name" value="Lon_Prtase"/>
</dbReference>
<dbReference type="InterPro" id="IPR054594">
    <property type="entry name" value="Lon_lid"/>
</dbReference>
<dbReference type="InterPro" id="IPR008268">
    <property type="entry name" value="Peptidase_S16_AS"/>
</dbReference>
<dbReference type="Gene3D" id="1.20.5.5270">
    <property type="match status" value="1"/>
</dbReference>
<comment type="function">
    <text evidence="10 14">ATP-dependent serine protease that mediates the selective degradation of mutant and abnormal proteins as well as certain short-lived regulatory proteins. Required for cellular homeostasis and for survival from DNA damage and developmental changes induced by stress. Degrades polypeptides processively to yield small peptide fragments that are 5 to 10 amino acids long. Binds to DNA in a double-stranded, site-specific manner.</text>
</comment>
<evidence type="ECO:0000256" key="14">
    <source>
        <dbReference type="HAMAP-Rule" id="MF_01973"/>
    </source>
</evidence>
<comment type="catalytic activity">
    <reaction evidence="9 14 15 18">
        <text>Hydrolysis of proteins in presence of ATP.</text>
        <dbReference type="EC" id="3.4.21.53"/>
    </reaction>
</comment>
<dbReference type="InterPro" id="IPR003111">
    <property type="entry name" value="Lon_prtase_N"/>
</dbReference>
<dbReference type="Gene3D" id="3.40.50.300">
    <property type="entry name" value="P-loop containing nucleotide triphosphate hydrolases"/>
    <property type="match status" value="1"/>
</dbReference>
<gene>
    <name evidence="14 22" type="primary">lon</name>
    <name evidence="22" type="ORF">IAC55_04865</name>
</gene>
<keyword evidence="5 14" id="KW-0378">Hydrolase</keyword>
<dbReference type="GO" id="GO:0016887">
    <property type="term" value="F:ATP hydrolysis activity"/>
    <property type="evidence" value="ECO:0007669"/>
    <property type="project" value="UniProtKB-UniRule"/>
</dbReference>
<keyword evidence="7 14" id="KW-0067">ATP-binding</keyword>
<dbReference type="GO" id="GO:0034605">
    <property type="term" value="P:cellular response to heat"/>
    <property type="evidence" value="ECO:0007669"/>
    <property type="project" value="UniProtKB-UniRule"/>
</dbReference>
<evidence type="ECO:0000256" key="5">
    <source>
        <dbReference type="ARBA" id="ARBA00022801"/>
    </source>
</evidence>
<dbReference type="Gene3D" id="1.10.8.60">
    <property type="match status" value="1"/>
</dbReference>
<dbReference type="InterPro" id="IPR027417">
    <property type="entry name" value="P-loop_NTPase"/>
</dbReference>
<dbReference type="Proteomes" id="UP000823611">
    <property type="component" value="Unassembled WGS sequence"/>
</dbReference>
<comment type="subcellular location">
    <subcellularLocation>
        <location evidence="1 14 15">Cytoplasm</location>
    </subcellularLocation>
</comment>
<evidence type="ECO:0000256" key="11">
    <source>
        <dbReference type="ARBA" id="ARBA00066743"/>
    </source>
</evidence>
<dbReference type="InterPro" id="IPR004815">
    <property type="entry name" value="Lon_bac/euk-typ"/>
</dbReference>
<keyword evidence="4 14" id="KW-0547">Nucleotide-binding</keyword>
<evidence type="ECO:0000256" key="1">
    <source>
        <dbReference type="ARBA" id="ARBA00004496"/>
    </source>
</evidence>
<name>A0A9D9DX90_9FIRM</name>
<evidence type="ECO:0000256" key="12">
    <source>
        <dbReference type="ARBA" id="ARBA00071934"/>
    </source>
</evidence>
<dbReference type="PRINTS" id="PR00830">
    <property type="entry name" value="ENDOLAPTASE"/>
</dbReference>
<sequence length="780" mass="87168">MDNSKKTLPLIPLRGITVFPNMVISFSVGRQKSLDAVEKATKGDEVVFLVSQKDPSVDSPKIDDICSVGTIAKVKQILKLPGNMTHIIVEGIERGSLLSIVEDSDCDMAEVEEIPQDFPEEPDVETLALMRMASDFFDEYIKMDNKMMSVNESVVNVISSTKPGQMADIMASGLNIPQPEKQDILEILNPVDRLESVFEIINSELSIIRLKRELEEKVKRNIDKAQKEYYLREELKAIQDELGDKDGIGKDIERYRKALAEKNIPKEAKEVIEREISKFSRYVQSSPDANVSRNYLDWVTDMPWGAKTEEKLDIKKAQKVLDKDHYGLEKIKERILEYLAVIKNTKDLNTPILCLYGPPGVGKTSIARSIAKALNRKYVRMSLGGVKDESEIRGHRKTYIGAMPGRIIKAIKQAGVDNPLILLDEIDKLSYSYNGDPSSALLEVLDGEQNSTFRDHYMEVDYDLSDVLFICTANSLETIAPALRDRMEIIELSGYTSEEKRNIFKNHIYPKELKKYSLKKSNIKITDSAIDDIIDGYTREAGVRQLERVMDKICRKTVKSIVSGDKKSISVKSSNIEEILGKKKIKQEKIFDEPQVGIVRGLAWTQFGGDTLSIEVNTMKGSGKFELTGNMGNVMKESAKAGISYIRSASDTFNIDENFYKEKDIHIHIPEGAVPKDGPSAGITMATAMISALTGAKVRNDVAMTGEITIRGRVLPIGGLKEKAIAGKKAGAKTIIIPYDNKVDLEEISDEIKSGLEFIPVKDMNEVLKIAIVEGEKVWK</sequence>
<dbReference type="InterPro" id="IPR020568">
    <property type="entry name" value="Ribosomal_Su5_D2-typ_SF"/>
</dbReference>
<dbReference type="InterPro" id="IPR008269">
    <property type="entry name" value="Lon_proteolytic"/>
</dbReference>
<evidence type="ECO:0000259" key="20">
    <source>
        <dbReference type="PROSITE" id="PS51786"/>
    </source>
</evidence>
<dbReference type="GO" id="GO:0043565">
    <property type="term" value="F:sequence-specific DNA binding"/>
    <property type="evidence" value="ECO:0007669"/>
    <property type="project" value="UniProtKB-UniRule"/>
</dbReference>
<dbReference type="PANTHER" id="PTHR10046">
    <property type="entry name" value="ATP DEPENDENT LON PROTEASE FAMILY MEMBER"/>
    <property type="match status" value="1"/>
</dbReference>
<dbReference type="InterPro" id="IPR003593">
    <property type="entry name" value="AAA+_ATPase"/>
</dbReference>
<dbReference type="Pfam" id="PF05362">
    <property type="entry name" value="Lon_C"/>
    <property type="match status" value="1"/>
</dbReference>
<dbReference type="NCBIfam" id="TIGR00763">
    <property type="entry name" value="lon"/>
    <property type="match status" value="1"/>
</dbReference>
<evidence type="ECO:0000256" key="19">
    <source>
        <dbReference type="RuleBase" id="RU000591"/>
    </source>
</evidence>
<feature type="active site" evidence="14 16">
    <location>
        <position position="723"/>
    </location>
</feature>
<protein>
    <recommendedName>
        <fullName evidence="12 14">Lon protease</fullName>
        <ecNumber evidence="11 14">3.4.21.53</ecNumber>
    </recommendedName>
    <alternativeName>
        <fullName evidence="13 14">ATP-dependent protease La</fullName>
    </alternativeName>
</protein>
<dbReference type="SUPFAM" id="SSF88697">
    <property type="entry name" value="PUA domain-like"/>
    <property type="match status" value="1"/>
</dbReference>
<accession>A0A9D9DX90</accession>
<evidence type="ECO:0000256" key="16">
    <source>
        <dbReference type="PIRSR" id="PIRSR001174-1"/>
    </source>
</evidence>
<dbReference type="AlphaFoldDB" id="A0A9D9DX90"/>
<dbReference type="GO" id="GO:0005737">
    <property type="term" value="C:cytoplasm"/>
    <property type="evidence" value="ECO:0007669"/>
    <property type="project" value="UniProtKB-SubCell"/>
</dbReference>
<dbReference type="Pfam" id="PF22667">
    <property type="entry name" value="Lon_lid"/>
    <property type="match status" value="1"/>
</dbReference>
<keyword evidence="3 14" id="KW-0645">Protease</keyword>
<dbReference type="Gene3D" id="2.30.130.40">
    <property type="entry name" value="LON domain-like"/>
    <property type="match status" value="1"/>
</dbReference>
<evidence type="ECO:0000256" key="8">
    <source>
        <dbReference type="ARBA" id="ARBA00023016"/>
    </source>
</evidence>
<dbReference type="Gene3D" id="3.30.230.10">
    <property type="match status" value="1"/>
</dbReference>
<dbReference type="InterPro" id="IPR046336">
    <property type="entry name" value="Lon_prtase_N_sf"/>
</dbReference>
<evidence type="ECO:0000259" key="21">
    <source>
        <dbReference type="PROSITE" id="PS51787"/>
    </source>
</evidence>
<dbReference type="InterPro" id="IPR027543">
    <property type="entry name" value="Lon_bac"/>
</dbReference>
<dbReference type="HAMAP" id="MF_01973">
    <property type="entry name" value="lon_bact"/>
    <property type="match status" value="1"/>
</dbReference>
<dbReference type="InterPro" id="IPR015947">
    <property type="entry name" value="PUA-like_sf"/>
</dbReference>
<keyword evidence="6 14" id="KW-0720">Serine protease</keyword>
<evidence type="ECO:0000313" key="23">
    <source>
        <dbReference type="Proteomes" id="UP000823611"/>
    </source>
</evidence>
<dbReference type="EC" id="3.4.21.53" evidence="11 14"/>
<comment type="similarity">
    <text evidence="14 15 18 19">Belongs to the peptidase S16 family.</text>
</comment>
<evidence type="ECO:0000256" key="6">
    <source>
        <dbReference type="ARBA" id="ARBA00022825"/>
    </source>
</evidence>
<feature type="domain" description="Lon proteolytic" evidence="20">
    <location>
        <begin position="593"/>
        <end position="774"/>
    </location>
</feature>
<feature type="binding site" evidence="14 17">
    <location>
        <begin position="357"/>
        <end position="364"/>
    </location>
    <ligand>
        <name>ATP</name>
        <dbReference type="ChEBI" id="CHEBI:30616"/>
    </ligand>
</feature>
<dbReference type="CDD" id="cd19500">
    <property type="entry name" value="RecA-like_Lon"/>
    <property type="match status" value="1"/>
</dbReference>
<dbReference type="Gene3D" id="1.20.58.1480">
    <property type="match status" value="1"/>
</dbReference>
<dbReference type="InterPro" id="IPR003959">
    <property type="entry name" value="ATPase_AAA_core"/>
</dbReference>
<feature type="domain" description="Lon N-terminal" evidence="21">
    <location>
        <begin position="8"/>
        <end position="205"/>
    </location>
</feature>
<dbReference type="PROSITE" id="PS51787">
    <property type="entry name" value="LON_N"/>
    <property type="match status" value="1"/>
</dbReference>
<dbReference type="FunFam" id="3.40.50.300:FF:000021">
    <property type="entry name" value="Lon protease homolog"/>
    <property type="match status" value="1"/>
</dbReference>
<dbReference type="GO" id="GO:0005524">
    <property type="term" value="F:ATP binding"/>
    <property type="evidence" value="ECO:0007669"/>
    <property type="project" value="UniProtKB-UniRule"/>
</dbReference>
<evidence type="ECO:0000256" key="17">
    <source>
        <dbReference type="PIRSR" id="PIRSR001174-2"/>
    </source>
</evidence>
<dbReference type="SUPFAM" id="SSF54211">
    <property type="entry name" value="Ribosomal protein S5 domain 2-like"/>
    <property type="match status" value="1"/>
</dbReference>
<proteinExistence type="evidence at transcript level"/>
<dbReference type="GO" id="GO:0004252">
    <property type="term" value="F:serine-type endopeptidase activity"/>
    <property type="evidence" value="ECO:0007669"/>
    <property type="project" value="UniProtKB-UniRule"/>
</dbReference>
<evidence type="ECO:0000256" key="15">
    <source>
        <dbReference type="PIRNR" id="PIRNR001174"/>
    </source>
</evidence>
<dbReference type="GO" id="GO:0006515">
    <property type="term" value="P:protein quality control for misfolded or incompletely synthesized proteins"/>
    <property type="evidence" value="ECO:0007669"/>
    <property type="project" value="UniProtKB-UniRule"/>
</dbReference>
<dbReference type="PIRSF" id="PIRSF001174">
    <property type="entry name" value="Lon_proteas"/>
    <property type="match status" value="1"/>
</dbReference>
<comment type="induction">
    <text evidence="14">By heat shock.</text>
</comment>
<dbReference type="SMART" id="SM00464">
    <property type="entry name" value="LON"/>
    <property type="match status" value="1"/>
</dbReference>